<comment type="caution">
    <text evidence="11">The sequence shown here is derived from an EMBL/GenBank/DDBJ whole genome shotgun (WGS) entry which is preliminary data.</text>
</comment>
<dbReference type="InterPro" id="IPR046530">
    <property type="entry name" value="BIM1-like_dom"/>
</dbReference>
<keyword evidence="8" id="KW-1133">Transmembrane helix</keyword>
<keyword evidence="3" id="KW-0336">GPI-anchor</keyword>
<proteinExistence type="predicted"/>
<evidence type="ECO:0000313" key="12">
    <source>
        <dbReference type="Proteomes" id="UP001583186"/>
    </source>
</evidence>
<evidence type="ECO:0000256" key="7">
    <source>
        <dbReference type="ARBA" id="ARBA00023288"/>
    </source>
</evidence>
<keyword evidence="7" id="KW-0449">Lipoprotein</keyword>
<evidence type="ECO:0000256" key="9">
    <source>
        <dbReference type="SAM" id="SignalP"/>
    </source>
</evidence>
<dbReference type="Pfam" id="PF20238">
    <property type="entry name" value="BIM1-like_dom"/>
    <property type="match status" value="1"/>
</dbReference>
<sequence>MIFSTHLVATLPLFAGIVHAATSTAGHADFTWPTPRPWSNANDQSIPCGSASGAGDRTKFPLANGAVALQINDESFKVNMAISYNSDPSVNGDFVNIVDYSHFPVLDPGNECYAVPDPLSSVLSGQTATLQLSYAAYENGRYRTFYSCADIVFVQLSEFTETVSCYNYSVETGVKTSNPGVAPTPAATSSKKKLSGGDIAGIVIGVVAFFVIIALAFLCRTSRNVRRAARITENHLRLQALRRDPSTAGFKQFS</sequence>
<dbReference type="PANTHER" id="PTHR34992">
    <property type="entry name" value="HYPHAL ANASTAMOSIS-7 PROTEIN"/>
    <property type="match status" value="1"/>
</dbReference>
<dbReference type="InterPro" id="IPR046936">
    <property type="entry name" value="BIM1-like"/>
</dbReference>
<keyword evidence="12" id="KW-1185">Reference proteome</keyword>
<name>A0ABR3Z0A6_9PEZI</name>
<dbReference type="EMBL" id="JAWCUI010000036">
    <property type="protein sequence ID" value="KAL1893732.1"/>
    <property type="molecule type" value="Genomic_DNA"/>
</dbReference>
<evidence type="ECO:0000256" key="8">
    <source>
        <dbReference type="SAM" id="Phobius"/>
    </source>
</evidence>
<evidence type="ECO:0000256" key="5">
    <source>
        <dbReference type="ARBA" id="ARBA00023136"/>
    </source>
</evidence>
<organism evidence="11 12">
    <name type="scientific">Sporothrix stenoceras</name>
    <dbReference type="NCBI Taxonomy" id="5173"/>
    <lineage>
        <taxon>Eukaryota</taxon>
        <taxon>Fungi</taxon>
        <taxon>Dikarya</taxon>
        <taxon>Ascomycota</taxon>
        <taxon>Pezizomycotina</taxon>
        <taxon>Sordariomycetes</taxon>
        <taxon>Sordariomycetidae</taxon>
        <taxon>Ophiostomatales</taxon>
        <taxon>Ophiostomataceae</taxon>
        <taxon>Sporothrix</taxon>
    </lineage>
</organism>
<evidence type="ECO:0000259" key="10">
    <source>
        <dbReference type="Pfam" id="PF20238"/>
    </source>
</evidence>
<keyword evidence="6" id="KW-0325">Glycoprotein</keyword>
<protein>
    <recommendedName>
        <fullName evidence="10">Copper acquisition factor BIM1-like domain-containing protein</fullName>
    </recommendedName>
</protein>
<reference evidence="11 12" key="1">
    <citation type="journal article" date="2024" name="IMA Fungus">
        <title>IMA Genome - F19 : A genome assembly and annotation guide to empower mycologists, including annotated draft genome sequences of Ceratocystis pirilliformis, Diaporthe australafricana, Fusarium ophioides, Paecilomyces lecythidis, and Sporothrix stenoceras.</title>
        <authorList>
            <person name="Aylward J."/>
            <person name="Wilson A.M."/>
            <person name="Visagie C.M."/>
            <person name="Spraker J."/>
            <person name="Barnes I."/>
            <person name="Buitendag C."/>
            <person name="Ceriani C."/>
            <person name="Del Mar Angel L."/>
            <person name="du Plessis D."/>
            <person name="Fuchs T."/>
            <person name="Gasser K."/>
            <person name="Kramer D."/>
            <person name="Li W."/>
            <person name="Munsamy K."/>
            <person name="Piso A."/>
            <person name="Price J.L."/>
            <person name="Sonnekus B."/>
            <person name="Thomas C."/>
            <person name="van der Nest A."/>
            <person name="van Dijk A."/>
            <person name="van Heerden A."/>
            <person name="van Vuuren N."/>
            <person name="Yilmaz N."/>
            <person name="Duong T.A."/>
            <person name="van der Merwe N.A."/>
            <person name="Wingfield M.J."/>
            <person name="Wingfield B.D."/>
        </authorList>
    </citation>
    <scope>NUCLEOTIDE SEQUENCE [LARGE SCALE GENOMIC DNA]</scope>
    <source>
        <strain evidence="11 12">CMW 5346</strain>
    </source>
</reference>
<dbReference type="Proteomes" id="UP001583186">
    <property type="component" value="Unassembled WGS sequence"/>
</dbReference>
<keyword evidence="2" id="KW-1003">Cell membrane</keyword>
<feature type="transmembrane region" description="Helical" evidence="8">
    <location>
        <begin position="199"/>
        <end position="219"/>
    </location>
</feature>
<evidence type="ECO:0000256" key="2">
    <source>
        <dbReference type="ARBA" id="ARBA00022475"/>
    </source>
</evidence>
<gene>
    <name evidence="11" type="ORF">Sste5346_006233</name>
</gene>
<evidence type="ECO:0000256" key="3">
    <source>
        <dbReference type="ARBA" id="ARBA00022622"/>
    </source>
</evidence>
<feature type="domain" description="Copper acquisition factor BIM1-like" evidence="10">
    <location>
        <begin position="26"/>
        <end position="169"/>
    </location>
</feature>
<feature type="chain" id="PRO_5047168817" description="Copper acquisition factor BIM1-like domain-containing protein" evidence="9">
    <location>
        <begin position="21"/>
        <end position="254"/>
    </location>
</feature>
<evidence type="ECO:0000313" key="11">
    <source>
        <dbReference type="EMBL" id="KAL1893732.1"/>
    </source>
</evidence>
<feature type="signal peptide" evidence="9">
    <location>
        <begin position="1"/>
        <end position="20"/>
    </location>
</feature>
<evidence type="ECO:0000256" key="6">
    <source>
        <dbReference type="ARBA" id="ARBA00023180"/>
    </source>
</evidence>
<evidence type="ECO:0000256" key="4">
    <source>
        <dbReference type="ARBA" id="ARBA00022729"/>
    </source>
</evidence>
<evidence type="ECO:0000256" key="1">
    <source>
        <dbReference type="ARBA" id="ARBA00004609"/>
    </source>
</evidence>
<keyword evidence="5 8" id="KW-0472">Membrane</keyword>
<dbReference type="CDD" id="cd21176">
    <property type="entry name" value="LPMO_auxiliary-like"/>
    <property type="match status" value="1"/>
</dbReference>
<keyword evidence="8" id="KW-0812">Transmembrane</keyword>
<keyword evidence="4 9" id="KW-0732">Signal</keyword>
<dbReference type="PANTHER" id="PTHR34992:SF5">
    <property type="entry name" value="ANCHORED PROTEIN, PUTATIVE (AFU_ORTHOLOGUE AFUA_6G02800)-RELATED"/>
    <property type="match status" value="1"/>
</dbReference>
<comment type="subcellular location">
    <subcellularLocation>
        <location evidence="1">Cell membrane</location>
        <topology evidence="1">Lipid-anchor</topology>
        <topology evidence="1">GPI-anchor</topology>
    </subcellularLocation>
</comment>
<accession>A0ABR3Z0A6</accession>